<gene>
    <name evidence="2" type="ORF">DVH24_010127</name>
</gene>
<organism evidence="2 3">
    <name type="scientific">Malus domestica</name>
    <name type="common">Apple</name>
    <name type="synonym">Pyrus malus</name>
    <dbReference type="NCBI Taxonomy" id="3750"/>
    <lineage>
        <taxon>Eukaryota</taxon>
        <taxon>Viridiplantae</taxon>
        <taxon>Streptophyta</taxon>
        <taxon>Embryophyta</taxon>
        <taxon>Tracheophyta</taxon>
        <taxon>Spermatophyta</taxon>
        <taxon>Magnoliopsida</taxon>
        <taxon>eudicotyledons</taxon>
        <taxon>Gunneridae</taxon>
        <taxon>Pentapetalae</taxon>
        <taxon>rosids</taxon>
        <taxon>fabids</taxon>
        <taxon>Rosales</taxon>
        <taxon>Rosaceae</taxon>
        <taxon>Amygdaloideae</taxon>
        <taxon>Maleae</taxon>
        <taxon>Malus</taxon>
    </lineage>
</organism>
<proteinExistence type="predicted"/>
<dbReference type="GO" id="GO:0005737">
    <property type="term" value="C:cytoplasm"/>
    <property type="evidence" value="ECO:0007669"/>
    <property type="project" value="TreeGrafter"/>
</dbReference>
<dbReference type="AlphaFoldDB" id="A0A498JWD4"/>
<dbReference type="STRING" id="3750.A0A498JWD4"/>
<protein>
    <submittedName>
        <fullName evidence="2">Uncharacterized protein</fullName>
    </submittedName>
</protein>
<dbReference type="EMBL" id="RDQH01000331">
    <property type="protein sequence ID" value="RXH97802.1"/>
    <property type="molecule type" value="Genomic_DNA"/>
</dbReference>
<evidence type="ECO:0000313" key="2">
    <source>
        <dbReference type="EMBL" id="RXH97802.1"/>
    </source>
</evidence>
<dbReference type="GO" id="GO:0006897">
    <property type="term" value="P:endocytosis"/>
    <property type="evidence" value="ECO:0007669"/>
    <property type="project" value="TreeGrafter"/>
</dbReference>
<evidence type="ECO:0000256" key="1">
    <source>
        <dbReference type="SAM" id="Coils"/>
    </source>
</evidence>
<reference evidence="2 3" key="1">
    <citation type="submission" date="2018-10" db="EMBL/GenBank/DDBJ databases">
        <title>A high-quality apple genome assembly.</title>
        <authorList>
            <person name="Hu J."/>
        </authorList>
    </citation>
    <scope>NUCLEOTIDE SEQUENCE [LARGE SCALE GENOMIC DNA]</scope>
    <source>
        <strain evidence="3">cv. HFTH1</strain>
        <tissue evidence="2">Young leaf</tissue>
    </source>
</reference>
<dbReference type="Proteomes" id="UP000290289">
    <property type="component" value="Chromosome 5"/>
</dbReference>
<keyword evidence="1" id="KW-0175">Coiled coil</keyword>
<accession>A0A498JWD4</accession>
<sequence>MFPQIFQLQQQSDVEELEKEFLDAREKIEYFRVKMQELVLHKSRCDNRLNEITEWASADRREVCCWILKTKHIFALIFTYCLGLLNTT</sequence>
<comment type="caution">
    <text evidence="2">The sequence shown here is derived from an EMBL/GenBank/DDBJ whole genome shotgun (WGS) entry which is preliminary data.</text>
</comment>
<dbReference type="GO" id="GO:0016197">
    <property type="term" value="P:endosomal transport"/>
    <property type="evidence" value="ECO:0007669"/>
    <property type="project" value="TreeGrafter"/>
</dbReference>
<dbReference type="PANTHER" id="PTHR11216">
    <property type="entry name" value="EH DOMAIN"/>
    <property type="match status" value="1"/>
</dbReference>
<dbReference type="PANTHER" id="PTHR11216:SF161">
    <property type="entry name" value="CALCIUM-BINDING EF HAND FAMILY PROTEIN"/>
    <property type="match status" value="1"/>
</dbReference>
<keyword evidence="3" id="KW-1185">Reference proteome</keyword>
<dbReference type="GO" id="GO:0005634">
    <property type="term" value="C:nucleus"/>
    <property type="evidence" value="ECO:0007669"/>
    <property type="project" value="TreeGrafter"/>
</dbReference>
<name>A0A498JWD4_MALDO</name>
<dbReference type="GO" id="GO:0005886">
    <property type="term" value="C:plasma membrane"/>
    <property type="evidence" value="ECO:0007669"/>
    <property type="project" value="TreeGrafter"/>
</dbReference>
<feature type="coiled-coil region" evidence="1">
    <location>
        <begin position="7"/>
        <end position="34"/>
    </location>
</feature>
<evidence type="ECO:0000313" key="3">
    <source>
        <dbReference type="Proteomes" id="UP000290289"/>
    </source>
</evidence>